<dbReference type="Proteomes" id="UP001237194">
    <property type="component" value="Unassembled WGS sequence"/>
</dbReference>
<protein>
    <submittedName>
        <fullName evidence="2">Uncharacterized protein</fullName>
    </submittedName>
</protein>
<evidence type="ECO:0000313" key="2">
    <source>
        <dbReference type="EMBL" id="MDJ1645463.1"/>
    </source>
</evidence>
<proteinExistence type="predicted"/>
<dbReference type="EMBL" id="JARWAF010000058">
    <property type="protein sequence ID" value="MDJ1645463.1"/>
    <property type="molecule type" value="Genomic_DNA"/>
</dbReference>
<keyword evidence="1" id="KW-1133">Transmembrane helix</keyword>
<feature type="transmembrane region" description="Helical" evidence="1">
    <location>
        <begin position="20"/>
        <end position="39"/>
    </location>
</feature>
<reference evidence="2 3" key="1">
    <citation type="submission" date="2023-04" db="EMBL/GenBank/DDBJ databases">
        <title>A novel species of the genus Streptomyces: Streptomyces pakalii sp. nov. isolated from a Mexican soil jungle.</title>
        <authorList>
            <person name="Chavez-Hernandez M.A."/>
            <person name="Ortiz-Alvarez J."/>
            <person name="Villa-Tanaca L."/>
            <person name="Hernandez-Rodriguez C."/>
        </authorList>
    </citation>
    <scope>NUCLEOTIDE SEQUENCE [LARGE SCALE GENOMIC DNA]</scope>
    <source>
        <strain evidence="2 3">ENCB-J15</strain>
    </source>
</reference>
<keyword evidence="1" id="KW-0812">Transmembrane</keyword>
<evidence type="ECO:0000256" key="1">
    <source>
        <dbReference type="SAM" id="Phobius"/>
    </source>
</evidence>
<evidence type="ECO:0000313" key="3">
    <source>
        <dbReference type="Proteomes" id="UP001237194"/>
    </source>
</evidence>
<name>A0ABT7DI16_9ACTN</name>
<sequence>APMTAPTESTAAPSTPTWKRVATIVIPLLILALALHGLASEFDENGYRAIRHAFRQLSGTQIALTSPARPMA</sequence>
<accession>A0ABT7DI16</accession>
<organism evidence="2 3">
    <name type="scientific">Streptomyces pakalii</name>
    <dbReference type="NCBI Taxonomy" id="3036494"/>
    <lineage>
        <taxon>Bacteria</taxon>
        <taxon>Bacillati</taxon>
        <taxon>Actinomycetota</taxon>
        <taxon>Actinomycetes</taxon>
        <taxon>Kitasatosporales</taxon>
        <taxon>Streptomycetaceae</taxon>
        <taxon>Streptomyces</taxon>
    </lineage>
</organism>
<gene>
    <name evidence="2" type="ORF">P5W92_34420</name>
</gene>
<feature type="non-terminal residue" evidence="2">
    <location>
        <position position="1"/>
    </location>
</feature>
<keyword evidence="3" id="KW-1185">Reference proteome</keyword>
<comment type="caution">
    <text evidence="2">The sequence shown here is derived from an EMBL/GenBank/DDBJ whole genome shotgun (WGS) entry which is preliminary data.</text>
</comment>
<keyword evidence="1" id="KW-0472">Membrane</keyword>